<evidence type="ECO:0000256" key="15">
    <source>
        <dbReference type="PIRSR" id="PIRSR641708-2"/>
    </source>
</evidence>
<gene>
    <name evidence="18" type="ORF">AYI70_g9218</name>
</gene>
<dbReference type="GO" id="GO:0006397">
    <property type="term" value="P:mRNA processing"/>
    <property type="evidence" value="ECO:0007669"/>
    <property type="project" value="UniProtKB-KW"/>
</dbReference>
<evidence type="ECO:0000256" key="8">
    <source>
        <dbReference type="ARBA" id="ARBA00023242"/>
    </source>
</evidence>
<feature type="compositionally biased region" description="Polar residues" evidence="16">
    <location>
        <begin position="1"/>
        <end position="10"/>
    </location>
</feature>
<keyword evidence="19" id="KW-1185">Reference proteome</keyword>
<organism evidence="18 19">
    <name type="scientific">Smittium culicis</name>
    <dbReference type="NCBI Taxonomy" id="133412"/>
    <lineage>
        <taxon>Eukaryota</taxon>
        <taxon>Fungi</taxon>
        <taxon>Fungi incertae sedis</taxon>
        <taxon>Zoopagomycota</taxon>
        <taxon>Kickxellomycotina</taxon>
        <taxon>Harpellomycetes</taxon>
        <taxon>Harpellales</taxon>
        <taxon>Legeriomycetaceae</taxon>
        <taxon>Smittium</taxon>
    </lineage>
</organism>
<evidence type="ECO:0000256" key="1">
    <source>
        <dbReference type="ARBA" id="ARBA00001166"/>
    </source>
</evidence>
<evidence type="ECO:0000256" key="9">
    <source>
        <dbReference type="ARBA" id="ARBA00036943"/>
    </source>
</evidence>
<dbReference type="FunFam" id="3.30.70.580:FF:000002">
    <property type="entry name" value="tRNA pseudouridine synthase"/>
    <property type="match status" value="1"/>
</dbReference>
<feature type="compositionally biased region" description="Polar residues" evidence="16">
    <location>
        <begin position="21"/>
        <end position="32"/>
    </location>
</feature>
<evidence type="ECO:0000256" key="3">
    <source>
        <dbReference type="ARBA" id="ARBA00004123"/>
    </source>
</evidence>
<evidence type="ECO:0000256" key="2">
    <source>
        <dbReference type="ARBA" id="ARBA00001832"/>
    </source>
</evidence>
<dbReference type="InterPro" id="IPR020097">
    <property type="entry name" value="PsdUridine_synth_TruA_a/b_dom"/>
</dbReference>
<feature type="compositionally biased region" description="Basic and acidic residues" evidence="16">
    <location>
        <begin position="276"/>
        <end position="287"/>
    </location>
</feature>
<feature type="region of interest" description="Disordered" evidence="16">
    <location>
        <begin position="263"/>
        <end position="291"/>
    </location>
</feature>
<dbReference type="GO" id="GO:0031119">
    <property type="term" value="P:tRNA pseudouridine synthesis"/>
    <property type="evidence" value="ECO:0007669"/>
    <property type="project" value="InterPro"/>
</dbReference>
<comment type="similarity">
    <text evidence="4">Belongs to the tRNA pseudouridine synthase TruA family.</text>
</comment>
<keyword evidence="7" id="KW-0413">Isomerase</keyword>
<dbReference type="GO" id="GO:0005634">
    <property type="term" value="C:nucleus"/>
    <property type="evidence" value="ECO:0007669"/>
    <property type="project" value="UniProtKB-SubCell"/>
</dbReference>
<dbReference type="GO" id="GO:1990481">
    <property type="term" value="P:mRNA pseudouridine synthesis"/>
    <property type="evidence" value="ECO:0007669"/>
    <property type="project" value="TreeGrafter"/>
</dbReference>
<dbReference type="InterPro" id="IPR041708">
    <property type="entry name" value="PUS1/PUS2-like"/>
</dbReference>
<comment type="caution">
    <text evidence="18">The sequence shown here is derived from an EMBL/GenBank/DDBJ whole genome shotgun (WGS) entry which is preliminary data.</text>
</comment>
<dbReference type="EMBL" id="LSSN01004047">
    <property type="protein sequence ID" value="OMJ12280.1"/>
    <property type="molecule type" value="Genomic_DNA"/>
</dbReference>
<dbReference type="CDD" id="cd02568">
    <property type="entry name" value="PseudoU_synth_PUS1_PUS2"/>
    <property type="match status" value="1"/>
</dbReference>
<evidence type="ECO:0000256" key="13">
    <source>
        <dbReference type="ARBA" id="ARBA00080858"/>
    </source>
</evidence>
<evidence type="ECO:0000256" key="5">
    <source>
        <dbReference type="ARBA" id="ARBA00022664"/>
    </source>
</evidence>
<dbReference type="AlphaFoldDB" id="A0A1R1XCC2"/>
<dbReference type="FunFam" id="3.30.70.660:FF:000002">
    <property type="entry name" value="tRNA pseudouridine synthase"/>
    <property type="match status" value="1"/>
</dbReference>
<comment type="subcellular location">
    <subcellularLocation>
        <location evidence="3">Nucleus</location>
    </subcellularLocation>
</comment>
<evidence type="ECO:0000256" key="16">
    <source>
        <dbReference type="SAM" id="MobiDB-lite"/>
    </source>
</evidence>
<dbReference type="Proteomes" id="UP000187283">
    <property type="component" value="Unassembled WGS sequence"/>
</dbReference>
<accession>A0A1R1XCC2</accession>
<dbReference type="NCBIfam" id="TIGR00071">
    <property type="entry name" value="hisT_truA"/>
    <property type="match status" value="1"/>
</dbReference>
<dbReference type="Gene3D" id="3.30.70.660">
    <property type="entry name" value="Pseudouridine synthase I, catalytic domain, C-terminal subdomain"/>
    <property type="match status" value="1"/>
</dbReference>
<evidence type="ECO:0000256" key="11">
    <source>
        <dbReference type="ARBA" id="ARBA00073968"/>
    </source>
</evidence>
<dbReference type="PANTHER" id="PTHR11142:SF4">
    <property type="entry name" value="PSEUDOURIDYLATE SYNTHASE 1 HOMOLOG"/>
    <property type="match status" value="1"/>
</dbReference>
<protein>
    <recommendedName>
        <fullName evidence="11">tRNA pseudouridine synthase 1</fullName>
    </recommendedName>
    <alternativeName>
        <fullName evidence="12">tRNA pseudouridylate synthase 1</fullName>
    </alternativeName>
    <alternativeName>
        <fullName evidence="13">tRNA-uridine isomerase 1</fullName>
    </alternativeName>
</protein>
<evidence type="ECO:0000313" key="18">
    <source>
        <dbReference type="EMBL" id="OMJ12280.1"/>
    </source>
</evidence>
<sequence length="527" mass="59381">MINSDLNNTGADPAPSLPDTIVSSEPALNQDKSAAENKRKDHPEPEKDQNAKKINKAQSCVDRKNHFLKNSRNNSTKTDEKKKNTRNYEASQNPNPGSSEPRKPKKNVVLYCSYCGTGYQGMQANPNAKTIEGEIFTALCKAGAVSEQNSDDQKKVQMQRAARTDKGVHAAGQIVSLKMITEDPDVISKINSFLPDQIRIWGYSPVIRSFNPKTLCDSRIYEYLLPTYVFMPPDEEIVNLVNTKTYAERQELYTFFKAKESANSDAEEAGEQDGDTASKRSEGKKLAPADLADSYEATNKPEIIEKHSTIAQSKRAAFRLDAESLKQLKEGFSMYVGTHDFLNFTVTKGTTGKNSPRFIKSISVSDPMIIGDGEWLSIKIHGQSFMLHQIRKMVGGADFCLMILLLRSKTPLEIINKIYETKRRINIPKAPGLGLLLERPVYDSYSKRIMSMPRKNNNEVRESIAFDRFDDEVLAFKQKFVYDRINQDEVSSGKFNQWTELCDVFPEQYPYLNADGIIPESAYDVLN</sequence>
<dbReference type="STRING" id="133412.A0A1R1XCC2"/>
<dbReference type="Gene3D" id="3.30.70.580">
    <property type="entry name" value="Pseudouridine synthase I, catalytic domain, N-terminal subdomain"/>
    <property type="match status" value="1"/>
</dbReference>
<dbReference type="GO" id="GO:0009982">
    <property type="term" value="F:pseudouridine synthase activity"/>
    <property type="evidence" value="ECO:0007669"/>
    <property type="project" value="InterPro"/>
</dbReference>
<evidence type="ECO:0000256" key="7">
    <source>
        <dbReference type="ARBA" id="ARBA00023235"/>
    </source>
</evidence>
<feature type="compositionally biased region" description="Polar residues" evidence="16">
    <location>
        <begin position="87"/>
        <end position="98"/>
    </location>
</feature>
<dbReference type="GO" id="GO:0003723">
    <property type="term" value="F:RNA binding"/>
    <property type="evidence" value="ECO:0007669"/>
    <property type="project" value="InterPro"/>
</dbReference>
<dbReference type="GO" id="GO:0031120">
    <property type="term" value="P:snRNA pseudouridine synthesis"/>
    <property type="evidence" value="ECO:0007669"/>
    <property type="project" value="UniProtKB-ARBA"/>
</dbReference>
<evidence type="ECO:0000256" key="10">
    <source>
        <dbReference type="ARBA" id="ARBA00053072"/>
    </source>
</evidence>
<reference evidence="18 19" key="1">
    <citation type="submission" date="2017-01" db="EMBL/GenBank/DDBJ databases">
        <authorList>
            <person name="Mah S.A."/>
            <person name="Swanson W.J."/>
            <person name="Moy G.W."/>
            <person name="Vacquier V.D."/>
        </authorList>
    </citation>
    <scope>NUCLEOTIDE SEQUENCE [LARGE SCALE GENOMIC DNA]</scope>
    <source>
        <strain evidence="18 19">GSMNP</strain>
    </source>
</reference>
<evidence type="ECO:0000256" key="6">
    <source>
        <dbReference type="ARBA" id="ARBA00022694"/>
    </source>
</evidence>
<feature type="active site" description="Nucleophile" evidence="14">
    <location>
        <position position="165"/>
    </location>
</feature>
<evidence type="ECO:0000256" key="14">
    <source>
        <dbReference type="PIRSR" id="PIRSR641708-1"/>
    </source>
</evidence>
<feature type="domain" description="Pseudouridine synthase I TruA alpha/beta" evidence="17">
    <location>
        <begin position="334"/>
        <end position="443"/>
    </location>
</feature>
<keyword evidence="6" id="KW-0819">tRNA processing</keyword>
<evidence type="ECO:0000259" key="17">
    <source>
        <dbReference type="Pfam" id="PF01416"/>
    </source>
</evidence>
<comment type="catalytic activity">
    <reaction evidence="1">
        <text>a uridine in mRNA = a pseudouridine in mRNA</text>
        <dbReference type="Rhea" id="RHEA:56644"/>
        <dbReference type="Rhea" id="RHEA-COMP:14658"/>
        <dbReference type="Rhea" id="RHEA-COMP:14659"/>
        <dbReference type="ChEBI" id="CHEBI:65314"/>
        <dbReference type="ChEBI" id="CHEBI:65315"/>
    </reaction>
</comment>
<proteinExistence type="inferred from homology"/>
<evidence type="ECO:0000256" key="12">
    <source>
        <dbReference type="ARBA" id="ARBA00079072"/>
    </source>
</evidence>
<comment type="catalytic activity">
    <reaction evidence="2">
        <text>uridine in snRNA = pseudouridine in snRNA</text>
        <dbReference type="Rhea" id="RHEA:51124"/>
        <dbReference type="Rhea" id="RHEA-COMP:12891"/>
        <dbReference type="Rhea" id="RHEA-COMP:12892"/>
        <dbReference type="ChEBI" id="CHEBI:65314"/>
        <dbReference type="ChEBI" id="CHEBI:65315"/>
    </reaction>
</comment>
<comment type="function">
    <text evidence="10">Formation of pseudouridine at positions 27 and 28 in the anticodon stem and loop of transfer RNAs; at positions 34 and 36 of intron-containing precursor tRNA(Ile) and at position 35 in the intron-containing tRNA(Tyr). Catalyzes pseudouridylation at position 44 in U2 snRNA. Also catalyzes pseudouridylation of mRNAs.</text>
</comment>
<comment type="catalytic activity">
    <reaction evidence="9">
        <text>a uridine in tRNA = a pseudouridine in tRNA</text>
        <dbReference type="Rhea" id="RHEA:54572"/>
        <dbReference type="Rhea" id="RHEA-COMP:13339"/>
        <dbReference type="Rhea" id="RHEA-COMP:13934"/>
        <dbReference type="ChEBI" id="CHEBI:65314"/>
        <dbReference type="ChEBI" id="CHEBI:65315"/>
    </reaction>
</comment>
<keyword evidence="8" id="KW-0539">Nucleus</keyword>
<dbReference type="OrthoDB" id="10256309at2759"/>
<name>A0A1R1XCC2_9FUNG</name>
<keyword evidence="5" id="KW-0507">mRNA processing</keyword>
<dbReference type="Pfam" id="PF01416">
    <property type="entry name" value="PseudoU_synth_1"/>
    <property type="match status" value="1"/>
</dbReference>
<feature type="compositionally biased region" description="Basic and acidic residues" evidence="16">
    <location>
        <begin position="33"/>
        <end position="51"/>
    </location>
</feature>
<feature type="compositionally biased region" description="Acidic residues" evidence="16">
    <location>
        <begin position="265"/>
        <end position="274"/>
    </location>
</feature>
<evidence type="ECO:0000313" key="19">
    <source>
        <dbReference type="Proteomes" id="UP000187283"/>
    </source>
</evidence>
<dbReference type="InterPro" id="IPR020103">
    <property type="entry name" value="PsdUridine_synth_cat_dom_sf"/>
</dbReference>
<dbReference type="InterPro" id="IPR020095">
    <property type="entry name" value="PsdUridine_synth_TruA_C"/>
</dbReference>
<dbReference type="SUPFAM" id="SSF55120">
    <property type="entry name" value="Pseudouridine synthase"/>
    <property type="match status" value="1"/>
</dbReference>
<dbReference type="PANTHER" id="PTHR11142">
    <property type="entry name" value="PSEUDOURIDYLATE SYNTHASE"/>
    <property type="match status" value="1"/>
</dbReference>
<feature type="binding site" evidence="15">
    <location>
        <position position="221"/>
    </location>
    <ligand>
        <name>substrate</name>
    </ligand>
</feature>
<evidence type="ECO:0000256" key="4">
    <source>
        <dbReference type="ARBA" id="ARBA00009375"/>
    </source>
</evidence>
<dbReference type="InterPro" id="IPR001406">
    <property type="entry name" value="PsdUridine_synth_TruA"/>
</dbReference>
<dbReference type="InterPro" id="IPR020094">
    <property type="entry name" value="TruA/RsuA/RluB/E/F_N"/>
</dbReference>
<feature type="region of interest" description="Disordered" evidence="16">
    <location>
        <begin position="1"/>
        <end position="104"/>
    </location>
</feature>